<dbReference type="Proteomes" id="UP001221686">
    <property type="component" value="Unassembled WGS sequence"/>
</dbReference>
<feature type="region of interest" description="Disordered" evidence="2">
    <location>
        <begin position="931"/>
        <end position="956"/>
    </location>
</feature>
<dbReference type="RefSeq" id="WP_272084642.1">
    <property type="nucleotide sequence ID" value="NZ_JAQNDL010000001.1"/>
</dbReference>
<feature type="region of interest" description="Disordered" evidence="2">
    <location>
        <begin position="1054"/>
        <end position="1075"/>
    </location>
</feature>
<accession>A0ABT5DSN9</accession>
<sequence>MLAFDVGVGKTYTGIAVLARARQEGWVRRPVVLVPSSLVWKWYDDFRCCLPGYKVLVVGSIRRRGTRGKRKDVLTSETDSPEDRAQKWQAFQAGQADVVILSFDALSRTKMNEDAVVEYARQVEGIRREIAIRQRNARDKLERGVAISERQQAILKHGVRAFVQEHLELPEGHKFDPGVAWDDLGIDMLMVDEAAAFKNLYMPEEREAGVPKFMGGSGEGSRRAWQLDFRAAVVRRNTGGAGIMLLTATPAKNSPLEFYNLIQMIDPRAFSSRLSDPEQFIDRYLQIEMRDVLGVDLKTTKRSAVTGFKNLDELRNIILTYGEFRTAKDVGLKLPTARVQLVEVDMDARQAAKYDRFVSEIEAALKQRKEFAGGQILGLLARLSVVALHSQLDEGYKWKNALTGGESIEILSSEDEDGNEVKKTRTRTLPAPDFRAPKLVACAQRIAAQRSCGHIVFCEPTAVHAWMLEVLVEQGVPRERIAVLNAETAKPADRVRIAREFNGLPPEPPQTDEGCVLRGGVAAELSPKYDVVIANSVAYEGVDLQVRTCIIHHLDLPWTPSDLEQRNGRAYRQGNRLDTLEIIYYLSKQSMDGYRFGLIDGKANWLGAILESGRRDTNNPAAQQQLSSDDLLVMISRNPEETAKSVEAAKAKAREEDRLRVAREAARLMNQANARFRDARASADPERGAQLRAEGHARLRQLRKYESEVWPWARWIDAVEHVEYLVPSDGDAPVHEGLRVARPSKLNPDAIEYLEFGRLIASDGPPCIGVRQAGSARWVCQNLGTVISLAIRPEHLPGGPVPWDSEDETRTAATLDDALQNWFKRPQWRDLGWTSASDAWLERWWPRAEGKVRDGLAVADKPETVPVLVDGVLRLLAGPRIREGILVPPTFAGWQQFLAFAPASEEKFTELRKAGELWWARKIPQTLLSAAREEGAENGREDAQAPAPTNAPTGAELVQLNDGRWISVDEARQRYEREKQALQAGQAFDPTGDYGVEPTTPPPPTTPDPARPYEEARSAIKALRLPTKKHAYYVTQAEKAIAGGKSYQPVLKRAQKAAESHKGAAPGKDGGGQKVAARSKFNNASRPRLLDVVLDTFNAAPRWRLAELHPRPNGHVLVVYPEGRNTDAAVAAVDVIAEDMDDVRWLDDRLSPADQDTIVERLDRALWAAIEVREAGESDEDADEEKIEIPSPLQDLIRLMERRGKALGAPRADSQNLERADGYRQIAEALQDLAGPSGIDAEELEKWLESVHLMEAGEVVARSRVESTPVPRLMQELWDSILEAYPVTEVDGEPTNLLVPDEALWPLDKDDHVFERVEMGEEASLRSIRVTRGSRDARSGTYVISDPTDRLKPGALIHYKGRSERVLAELYQKVRAFHHNLVRAPKALHDVRLLLYWTAAMLDAPPCQGEVKQRAVIAFEQAKAYYDTARRKLMEGQTVDAVRRIHEALRRIAAAAAEIAKSCGEGQIDIGVTPPHLPVRPEDKAAIEGGLVEDRP</sequence>
<feature type="domain" description="Helicase C-terminal" evidence="3">
    <location>
        <begin position="471"/>
        <end position="632"/>
    </location>
</feature>
<dbReference type="EMBL" id="JAQNDL010000001">
    <property type="protein sequence ID" value="MDC0716195.1"/>
    <property type="molecule type" value="Genomic_DNA"/>
</dbReference>
<reference evidence="4 5" key="1">
    <citation type="submission" date="2022-11" db="EMBL/GenBank/DDBJ databases">
        <title>Minimal conservation of predation-associated metabolite biosynthetic gene clusters underscores biosynthetic potential of Myxococcota including descriptions for ten novel species: Archangium lansinium sp. nov., Myxococcus landrumus sp. nov., Nannocystis bai.</title>
        <authorList>
            <person name="Ahearne A."/>
            <person name="Stevens C."/>
            <person name="Dowd S."/>
        </authorList>
    </citation>
    <scope>NUCLEOTIDE SEQUENCE [LARGE SCALE GENOMIC DNA]</scope>
    <source>
        <strain evidence="4 5">BB15-2</strain>
    </source>
</reference>
<keyword evidence="1" id="KW-0378">Hydrolase</keyword>
<dbReference type="InterPro" id="IPR038718">
    <property type="entry name" value="SNF2-like_sf"/>
</dbReference>
<dbReference type="PANTHER" id="PTHR45766">
    <property type="entry name" value="DNA ANNEALING HELICASE AND ENDONUCLEASE ZRANB3 FAMILY MEMBER"/>
    <property type="match status" value="1"/>
</dbReference>
<dbReference type="Pfam" id="PF00271">
    <property type="entry name" value="Helicase_C"/>
    <property type="match status" value="1"/>
</dbReference>
<dbReference type="InterPro" id="IPR001650">
    <property type="entry name" value="Helicase_C-like"/>
</dbReference>
<dbReference type="InterPro" id="IPR000330">
    <property type="entry name" value="SNF2_N"/>
</dbReference>
<feature type="region of interest" description="Disordered" evidence="2">
    <location>
        <begin position="977"/>
        <end position="1012"/>
    </location>
</feature>
<dbReference type="PROSITE" id="PS51194">
    <property type="entry name" value="HELICASE_CTER"/>
    <property type="match status" value="1"/>
</dbReference>
<evidence type="ECO:0000259" key="3">
    <source>
        <dbReference type="PROSITE" id="PS51194"/>
    </source>
</evidence>
<organism evidence="4 5">
    <name type="scientific">Nannocystis bainbridge</name>
    <dbReference type="NCBI Taxonomy" id="2995303"/>
    <lineage>
        <taxon>Bacteria</taxon>
        <taxon>Pseudomonadati</taxon>
        <taxon>Myxococcota</taxon>
        <taxon>Polyangia</taxon>
        <taxon>Nannocystales</taxon>
        <taxon>Nannocystaceae</taxon>
        <taxon>Nannocystis</taxon>
    </lineage>
</organism>
<evidence type="ECO:0000256" key="2">
    <source>
        <dbReference type="SAM" id="MobiDB-lite"/>
    </source>
</evidence>
<evidence type="ECO:0000256" key="1">
    <source>
        <dbReference type="ARBA" id="ARBA00022801"/>
    </source>
</evidence>
<feature type="compositionally biased region" description="Pro residues" evidence="2">
    <location>
        <begin position="999"/>
        <end position="1010"/>
    </location>
</feature>
<gene>
    <name evidence="4" type="ORF">POL25_04790</name>
</gene>
<dbReference type="Pfam" id="PF00176">
    <property type="entry name" value="SNF2-rel_dom"/>
    <property type="match status" value="1"/>
</dbReference>
<feature type="compositionally biased region" description="Basic and acidic residues" evidence="2">
    <location>
        <begin position="931"/>
        <end position="943"/>
    </location>
</feature>
<name>A0ABT5DSN9_9BACT</name>
<evidence type="ECO:0000313" key="4">
    <source>
        <dbReference type="EMBL" id="MDC0716195.1"/>
    </source>
</evidence>
<dbReference type="PANTHER" id="PTHR45766:SF6">
    <property type="entry name" value="SWI_SNF-RELATED MATRIX-ASSOCIATED ACTIN-DEPENDENT REGULATOR OF CHROMATIN SUBFAMILY A-LIKE PROTEIN 1"/>
    <property type="match status" value="1"/>
</dbReference>
<proteinExistence type="predicted"/>
<dbReference type="SUPFAM" id="SSF52540">
    <property type="entry name" value="P-loop containing nucleoside triphosphate hydrolases"/>
    <property type="match status" value="2"/>
</dbReference>
<dbReference type="Gene3D" id="3.40.50.300">
    <property type="entry name" value="P-loop containing nucleotide triphosphate hydrolases"/>
    <property type="match status" value="1"/>
</dbReference>
<dbReference type="InterPro" id="IPR027417">
    <property type="entry name" value="P-loop_NTPase"/>
</dbReference>
<dbReference type="Gene3D" id="3.40.50.10810">
    <property type="entry name" value="Tandem AAA-ATPase domain"/>
    <property type="match status" value="2"/>
</dbReference>
<comment type="caution">
    <text evidence="4">The sequence shown here is derived from an EMBL/GenBank/DDBJ whole genome shotgun (WGS) entry which is preliminary data.</text>
</comment>
<keyword evidence="5" id="KW-1185">Reference proteome</keyword>
<evidence type="ECO:0000313" key="5">
    <source>
        <dbReference type="Proteomes" id="UP001221686"/>
    </source>
</evidence>
<protein>
    <submittedName>
        <fullName evidence="4">SNF2-related protein</fullName>
    </submittedName>
</protein>